<name>A0ABQ7GLV0_DUNSA</name>
<keyword evidence="2" id="KW-1185">Reference proteome</keyword>
<accession>A0ABQ7GLV0</accession>
<evidence type="ECO:0000313" key="2">
    <source>
        <dbReference type="Proteomes" id="UP000815325"/>
    </source>
</evidence>
<protein>
    <submittedName>
        <fullName evidence="1">Uncharacterized protein</fullName>
    </submittedName>
</protein>
<evidence type="ECO:0000313" key="1">
    <source>
        <dbReference type="EMBL" id="KAF5835557.1"/>
    </source>
</evidence>
<proteinExistence type="predicted"/>
<gene>
    <name evidence="1" type="ORF">DUNSADRAFT_7210</name>
</gene>
<organism evidence="1 2">
    <name type="scientific">Dunaliella salina</name>
    <name type="common">Green alga</name>
    <name type="synonym">Protococcus salinus</name>
    <dbReference type="NCBI Taxonomy" id="3046"/>
    <lineage>
        <taxon>Eukaryota</taxon>
        <taxon>Viridiplantae</taxon>
        <taxon>Chlorophyta</taxon>
        <taxon>core chlorophytes</taxon>
        <taxon>Chlorophyceae</taxon>
        <taxon>CS clade</taxon>
        <taxon>Chlamydomonadales</taxon>
        <taxon>Dunaliellaceae</taxon>
        <taxon>Dunaliella</taxon>
    </lineage>
</organism>
<sequence>TFPKRFKVAELFGALAALSSMRLKVNPTTLGVIMEQAVRGLKYVTHEDLANALSALHRVPRGTVNGNVVVAVVGSCKKALLDLGPESLAHLTAFMARQGYKPHPRFMGHLRGVLGMIKSSVYGFFMSLLPFCSHLLHPAGVEITHPLLVPVVRGAGQKIISFIHGKKNFAILLPFYVHLSCPTGVRTTPPLHGPTAMRAWHDQKLCLRILFTDFS</sequence>
<dbReference type="EMBL" id="MU069699">
    <property type="protein sequence ID" value="KAF5835557.1"/>
    <property type="molecule type" value="Genomic_DNA"/>
</dbReference>
<comment type="caution">
    <text evidence="1">The sequence shown here is derived from an EMBL/GenBank/DDBJ whole genome shotgun (WGS) entry which is preliminary data.</text>
</comment>
<feature type="non-terminal residue" evidence="1">
    <location>
        <position position="1"/>
    </location>
</feature>
<dbReference type="Proteomes" id="UP000815325">
    <property type="component" value="Unassembled WGS sequence"/>
</dbReference>
<reference evidence="1" key="1">
    <citation type="submission" date="2017-08" db="EMBL/GenBank/DDBJ databases">
        <authorList>
            <person name="Polle J.E."/>
            <person name="Barry K."/>
            <person name="Cushman J."/>
            <person name="Schmutz J."/>
            <person name="Tran D."/>
            <person name="Hathwaick L.T."/>
            <person name="Yim W.C."/>
            <person name="Jenkins J."/>
            <person name="Mckie-Krisberg Z.M."/>
            <person name="Prochnik S."/>
            <person name="Lindquist E."/>
            <person name="Dockter R.B."/>
            <person name="Adam C."/>
            <person name="Molina H."/>
            <person name="Bunkerborg J."/>
            <person name="Jin E."/>
            <person name="Buchheim M."/>
            <person name="Magnuson J."/>
        </authorList>
    </citation>
    <scope>NUCLEOTIDE SEQUENCE</scope>
    <source>
        <strain evidence="1">CCAP 19/18</strain>
    </source>
</reference>